<gene>
    <name evidence="1" type="ordered locus">RBRH_03761</name>
</gene>
<dbReference type="HOGENOM" id="CLU_3197187_0_0_4"/>
<evidence type="ECO:0000313" key="2">
    <source>
        <dbReference type="Proteomes" id="UP000007437"/>
    </source>
</evidence>
<accession>E5AQG0</accession>
<reference evidence="1 2" key="1">
    <citation type="journal article" date="2011" name="J. Bacteriol.">
        <title>Complete genome sequence of Burkholderia rhizoxinica, an endosymbiont of Rhizopus microsporus.</title>
        <authorList>
            <person name="Lackner G."/>
            <person name="Moebius N."/>
            <person name="Partida-Martinez L."/>
            <person name="Hertweck C."/>
        </authorList>
    </citation>
    <scope>NUCLEOTIDE SEQUENCE [LARGE SCALE GENOMIC DNA]</scope>
    <source>
        <strain evidence="2">DSM 19002 / CIP 109453 / HKI 454</strain>
    </source>
</reference>
<organism evidence="1 2">
    <name type="scientific">Mycetohabitans rhizoxinica (strain DSM 19002 / CIP 109453 / HKI 454)</name>
    <name type="common">Paraburkholderia rhizoxinica</name>
    <dbReference type="NCBI Taxonomy" id="882378"/>
    <lineage>
        <taxon>Bacteria</taxon>
        <taxon>Pseudomonadati</taxon>
        <taxon>Pseudomonadota</taxon>
        <taxon>Betaproteobacteria</taxon>
        <taxon>Burkholderiales</taxon>
        <taxon>Burkholderiaceae</taxon>
        <taxon>Mycetohabitans</taxon>
    </lineage>
</organism>
<dbReference type="EMBL" id="FR687359">
    <property type="protein sequence ID" value="CBW74842.1"/>
    <property type="molecule type" value="Genomic_DNA"/>
</dbReference>
<protein>
    <submittedName>
        <fullName evidence="1">Uncharacterized protein</fullName>
    </submittedName>
</protein>
<dbReference type="Proteomes" id="UP000007437">
    <property type="component" value="Chromosome"/>
</dbReference>
<dbReference type="KEGG" id="brh:RBRH_03761"/>
<proteinExistence type="predicted"/>
<name>E5AQG0_MYCRK</name>
<dbReference type="AlphaFoldDB" id="E5AQG0"/>
<dbReference type="STRING" id="882378.RBRH_03761"/>
<evidence type="ECO:0000313" key="1">
    <source>
        <dbReference type="EMBL" id="CBW74842.1"/>
    </source>
</evidence>
<sequence length="45" mass="5083">MISFITSSSRSRSASIFFSRAFSCSSCFRCFTSAAFRLPKCCRQL</sequence>